<proteinExistence type="predicted"/>
<organism evidence="2 3">
    <name type="scientific">Hermanssonia centrifuga</name>
    <dbReference type="NCBI Taxonomy" id="98765"/>
    <lineage>
        <taxon>Eukaryota</taxon>
        <taxon>Fungi</taxon>
        <taxon>Dikarya</taxon>
        <taxon>Basidiomycota</taxon>
        <taxon>Agaricomycotina</taxon>
        <taxon>Agaricomycetes</taxon>
        <taxon>Polyporales</taxon>
        <taxon>Meruliaceae</taxon>
        <taxon>Hermanssonia</taxon>
    </lineage>
</organism>
<dbReference type="EMBL" id="MLYV02000612">
    <property type="protein sequence ID" value="PSR81637.1"/>
    <property type="molecule type" value="Genomic_DNA"/>
</dbReference>
<sequence>MHVHHQGRAEYTLIYPESPPRVETKVCTRALVTASVSEVLTSLKIVGPNVDAGETLQLLVGSNIWKKSRLLDEDLAAAGKNLLYCRVLIARILTRFSLIEEDPEIRTYTRCLITEVVFPGFHWEDHQYLTREGLEKIWDSQPGWKEWLPFVKQGAP</sequence>
<dbReference type="Pfam" id="PF06172">
    <property type="entry name" value="Cupin_5"/>
    <property type="match status" value="1"/>
</dbReference>
<keyword evidence="3" id="KW-1185">Reference proteome</keyword>
<name>A0A2R6NZS3_9APHY</name>
<feature type="domain" description="DUF985" evidence="1">
    <location>
        <begin position="1"/>
        <end position="128"/>
    </location>
</feature>
<dbReference type="PANTHER" id="PTHR33387:SF3">
    <property type="entry name" value="DUF985 DOMAIN-CONTAINING PROTEIN"/>
    <property type="match status" value="1"/>
</dbReference>
<evidence type="ECO:0000313" key="2">
    <source>
        <dbReference type="EMBL" id="PSR81637.1"/>
    </source>
</evidence>
<accession>A0A2R6NZS3</accession>
<reference evidence="2 3" key="1">
    <citation type="submission" date="2018-02" db="EMBL/GenBank/DDBJ databases">
        <title>Genome sequence of the basidiomycete white-rot fungus Phlebia centrifuga.</title>
        <authorList>
            <person name="Granchi Z."/>
            <person name="Peng M."/>
            <person name="de Vries R.P."/>
            <person name="Hilden K."/>
            <person name="Makela M.R."/>
            <person name="Grigoriev I."/>
            <person name="Riley R."/>
        </authorList>
    </citation>
    <scope>NUCLEOTIDE SEQUENCE [LARGE SCALE GENOMIC DNA]</scope>
    <source>
        <strain evidence="2 3">FBCC195</strain>
    </source>
</reference>
<dbReference type="Proteomes" id="UP000186601">
    <property type="component" value="Unassembled WGS sequence"/>
</dbReference>
<comment type="caution">
    <text evidence="2">The sequence shown here is derived from an EMBL/GenBank/DDBJ whole genome shotgun (WGS) entry which is preliminary data.</text>
</comment>
<dbReference type="InterPro" id="IPR014710">
    <property type="entry name" value="RmlC-like_jellyroll"/>
</dbReference>
<gene>
    <name evidence="2" type="ORF">PHLCEN_2v6319</name>
</gene>
<dbReference type="AlphaFoldDB" id="A0A2R6NZS3"/>
<dbReference type="InterPro" id="IPR009327">
    <property type="entry name" value="Cupin_DUF985"/>
</dbReference>
<dbReference type="InterPro" id="IPR039935">
    <property type="entry name" value="YML079W-like"/>
</dbReference>
<dbReference type="SUPFAM" id="SSF51182">
    <property type="entry name" value="RmlC-like cupins"/>
    <property type="match status" value="1"/>
</dbReference>
<dbReference type="OrthoDB" id="6614653at2759"/>
<dbReference type="InterPro" id="IPR011051">
    <property type="entry name" value="RmlC_Cupin_sf"/>
</dbReference>
<protein>
    <recommendedName>
        <fullName evidence="1">DUF985 domain-containing protein</fullName>
    </recommendedName>
</protein>
<dbReference type="PANTHER" id="PTHR33387">
    <property type="entry name" value="RMLC-LIKE JELLY ROLL FOLD PROTEIN"/>
    <property type="match status" value="1"/>
</dbReference>
<evidence type="ECO:0000313" key="3">
    <source>
        <dbReference type="Proteomes" id="UP000186601"/>
    </source>
</evidence>
<dbReference type="Gene3D" id="2.60.120.10">
    <property type="entry name" value="Jelly Rolls"/>
    <property type="match status" value="1"/>
</dbReference>
<evidence type="ECO:0000259" key="1">
    <source>
        <dbReference type="Pfam" id="PF06172"/>
    </source>
</evidence>